<evidence type="ECO:0000313" key="1">
    <source>
        <dbReference type="EMBL" id="MCQ4043283.1"/>
    </source>
</evidence>
<reference evidence="1 2" key="1">
    <citation type="submission" date="2022-06" db="EMBL/GenBank/DDBJ databases">
        <title>Draft genome sequence of type strain Streptomyces rubrisoli DSM 42083.</title>
        <authorList>
            <person name="Duangmal K."/>
            <person name="Klaysubun C."/>
        </authorList>
    </citation>
    <scope>NUCLEOTIDE SEQUENCE [LARGE SCALE GENOMIC DNA]</scope>
    <source>
        <strain evidence="1 2">DSM 42083</strain>
    </source>
</reference>
<sequence length="49" mass="5158">MRPSPGGHLFSVLAIGSVTPFGCLAKEFVALVLQLRVCDARGDARTQDG</sequence>
<gene>
    <name evidence="1" type="ORF">NON19_14905</name>
</gene>
<dbReference type="Proteomes" id="UP001206206">
    <property type="component" value="Unassembled WGS sequence"/>
</dbReference>
<keyword evidence="2" id="KW-1185">Reference proteome</keyword>
<name>A0ABT1PD39_9ACTN</name>
<accession>A0ABT1PD39</accession>
<protein>
    <submittedName>
        <fullName evidence="1">Uncharacterized protein</fullName>
    </submittedName>
</protein>
<dbReference type="RefSeq" id="WP_255928227.1">
    <property type="nucleotide sequence ID" value="NZ_JANFNH010000014.1"/>
</dbReference>
<comment type="caution">
    <text evidence="1">The sequence shown here is derived from an EMBL/GenBank/DDBJ whole genome shotgun (WGS) entry which is preliminary data.</text>
</comment>
<dbReference type="EMBL" id="JANFNH010000014">
    <property type="protein sequence ID" value="MCQ4043283.1"/>
    <property type="molecule type" value="Genomic_DNA"/>
</dbReference>
<organism evidence="1 2">
    <name type="scientific">Streptantibioticus rubrisoli</name>
    <dbReference type="NCBI Taxonomy" id="1387313"/>
    <lineage>
        <taxon>Bacteria</taxon>
        <taxon>Bacillati</taxon>
        <taxon>Actinomycetota</taxon>
        <taxon>Actinomycetes</taxon>
        <taxon>Kitasatosporales</taxon>
        <taxon>Streptomycetaceae</taxon>
        <taxon>Streptantibioticus</taxon>
    </lineage>
</organism>
<evidence type="ECO:0000313" key="2">
    <source>
        <dbReference type="Proteomes" id="UP001206206"/>
    </source>
</evidence>
<proteinExistence type="predicted"/>